<dbReference type="RefSeq" id="XP_044425389.1">
    <property type="nucleotide sequence ID" value="XM_044569454.1"/>
</dbReference>
<feature type="transmembrane region" description="Helical" evidence="1">
    <location>
        <begin position="97"/>
        <end position="116"/>
    </location>
</feature>
<gene>
    <name evidence="2" type="primary">LOC123149741</name>
</gene>
<sequence>MAAIRCAARRIGGSLLQRTQAAVVEEGPRRLAPSRLMRSRQLSSQVSGERAGNILKEEELDWKKMNAALDKLAELQKEAGPSVFVLRMMSIGRAAKTVVVGAAKLTLVFVAAAVAFGGDGVEAEASTKESQ</sequence>
<dbReference type="GeneID" id="123149741"/>
<evidence type="ECO:0000313" key="2">
    <source>
        <dbReference type="EnsemblPlants" id="TraesCS1B02G474100.1"/>
    </source>
</evidence>
<dbReference type="Gramene" id="TraesCLE_scaffold_109146_01G000100.1">
    <property type="protein sequence ID" value="TraesCLE_scaffold_109146_01G000100.1"/>
    <property type="gene ID" value="TraesCLE_scaffold_109146_01G000100"/>
</dbReference>
<accession>A0A3B5Z635</accession>
<name>A0A3B5Z635_WHEAT</name>
<keyword evidence="1" id="KW-0472">Membrane</keyword>
<dbReference type="Gramene" id="TraesMAC1B03G00398700.1">
    <property type="protein sequence ID" value="TraesMAC1B03G00398700.1"/>
    <property type="gene ID" value="TraesMAC1B03G00398700"/>
</dbReference>
<dbReference type="Gramene" id="TraesPARA_EIv1.0_0224680.3">
    <property type="protein sequence ID" value="TraesPARA_EIv1.0_0224680.3.CDS"/>
    <property type="gene ID" value="TraesPARA_EIv1.0_0224680"/>
</dbReference>
<keyword evidence="1" id="KW-0812">Transmembrane</keyword>
<dbReference type="Gramene" id="TraesCS1B03G1265300.1">
    <property type="protein sequence ID" value="TraesCS1B03G1265300.1.CDS"/>
    <property type="gene ID" value="TraesCS1B03G1265300"/>
</dbReference>
<organism evidence="2">
    <name type="scientific">Triticum aestivum</name>
    <name type="common">Wheat</name>
    <dbReference type="NCBI Taxonomy" id="4565"/>
    <lineage>
        <taxon>Eukaryota</taxon>
        <taxon>Viridiplantae</taxon>
        <taxon>Streptophyta</taxon>
        <taxon>Embryophyta</taxon>
        <taxon>Tracheophyta</taxon>
        <taxon>Spermatophyta</taxon>
        <taxon>Magnoliopsida</taxon>
        <taxon>Liliopsida</taxon>
        <taxon>Poales</taxon>
        <taxon>Poaceae</taxon>
        <taxon>BOP clade</taxon>
        <taxon>Pooideae</taxon>
        <taxon>Triticodae</taxon>
        <taxon>Triticeae</taxon>
        <taxon>Triticinae</taxon>
        <taxon>Triticum</taxon>
    </lineage>
</organism>
<dbReference type="Gramene" id="TraesARI1B03G00409820.1">
    <property type="protein sequence ID" value="TraesARI1B03G00409820.1"/>
    <property type="gene ID" value="TraesARI1B03G00409820"/>
</dbReference>
<keyword evidence="1" id="KW-1133">Transmembrane helix</keyword>
<dbReference type="Proteomes" id="UP000019116">
    <property type="component" value="Chromosome 1B"/>
</dbReference>
<dbReference type="Gramene" id="TraesPARA_EIv1.0_0224680.1">
    <property type="protein sequence ID" value="TraesPARA_EIv1.0_0224680.1.CDS"/>
    <property type="gene ID" value="TraesPARA_EIv1.0_0224680"/>
</dbReference>
<dbReference type="AlphaFoldDB" id="A0A3B5Z635"/>
<dbReference type="Gramene" id="TraesARI1B03G00409820.2">
    <property type="protein sequence ID" value="TraesARI1B03G00409820.2"/>
    <property type="gene ID" value="TraesARI1B03G00409820"/>
</dbReference>
<proteinExistence type="predicted"/>
<dbReference type="Gramene" id="TraesLAC1B03G00404030.1">
    <property type="protein sequence ID" value="TraesLAC1B03G00404030.1"/>
    <property type="gene ID" value="TraesLAC1B03G00404030"/>
</dbReference>
<keyword evidence="3" id="KW-1185">Reference proteome</keyword>
<evidence type="ECO:0000313" key="3">
    <source>
        <dbReference type="Proteomes" id="UP000019116"/>
    </source>
</evidence>
<reference evidence="2" key="2">
    <citation type="submission" date="2018-10" db="UniProtKB">
        <authorList>
            <consortium name="EnsemblPlants"/>
        </authorList>
    </citation>
    <scope>IDENTIFICATION</scope>
</reference>
<protein>
    <submittedName>
        <fullName evidence="2">Uncharacterized protein</fullName>
    </submittedName>
</protein>
<dbReference type="Gramene" id="TraesNOR1B03G00411030.1">
    <property type="protein sequence ID" value="TraesNOR1B03G00411030.1"/>
    <property type="gene ID" value="TraesNOR1B03G00411030"/>
</dbReference>
<dbReference type="Gramene" id="TraesSTA1B03G00403820.1">
    <property type="protein sequence ID" value="TraesSTA1B03G00403820.1"/>
    <property type="gene ID" value="TraesSTA1B03G00403820"/>
</dbReference>
<dbReference type="EnsemblPlants" id="TraesCS1B02G474100.1">
    <property type="protein sequence ID" value="TraesCS1B02G474100.1"/>
    <property type="gene ID" value="TraesCS1B02G474100"/>
</dbReference>
<dbReference type="SMR" id="A0A3B5Z635"/>
<evidence type="ECO:0000256" key="1">
    <source>
        <dbReference type="SAM" id="Phobius"/>
    </source>
</evidence>
<dbReference type="Gramene" id="TraesCS1B02G474100.1">
    <property type="protein sequence ID" value="TraesCS1B02G474100.1"/>
    <property type="gene ID" value="TraesCS1B02G474100"/>
</dbReference>
<reference evidence="2" key="1">
    <citation type="submission" date="2018-08" db="EMBL/GenBank/DDBJ databases">
        <authorList>
            <person name="Rossello M."/>
        </authorList>
    </citation>
    <scope>NUCLEOTIDE SEQUENCE [LARGE SCALE GENOMIC DNA]</scope>
    <source>
        <strain evidence="2">cv. Chinese Spring</strain>
    </source>
</reference>